<proteinExistence type="predicted"/>
<gene>
    <name evidence="2" type="ORF">EGR_01272</name>
</gene>
<protein>
    <submittedName>
        <fullName evidence="2">Uncharacterized protein</fullName>
    </submittedName>
</protein>
<comment type="caution">
    <text evidence="2">The sequence shown here is derived from an EMBL/GenBank/DDBJ whole genome shotgun (WGS) entry which is preliminary data.</text>
</comment>
<dbReference type="EMBL" id="APAU02000005">
    <property type="protein sequence ID" value="EUB63649.1"/>
    <property type="molecule type" value="Genomic_DNA"/>
</dbReference>
<reference evidence="2 3" key="1">
    <citation type="journal article" date="2013" name="Nat. Genet.">
        <title>The genome of the hydatid tapeworm Echinococcus granulosus.</title>
        <authorList>
            <person name="Zheng H."/>
            <person name="Zhang W."/>
            <person name="Zhang L."/>
            <person name="Zhang Z."/>
            <person name="Li J."/>
            <person name="Lu G."/>
            <person name="Zhu Y."/>
            <person name="Wang Y."/>
            <person name="Huang Y."/>
            <person name="Liu J."/>
            <person name="Kang H."/>
            <person name="Chen J."/>
            <person name="Wang L."/>
            <person name="Chen A."/>
            <person name="Yu S."/>
            <person name="Gao Z."/>
            <person name="Jin L."/>
            <person name="Gu W."/>
            <person name="Wang Z."/>
            <person name="Zhao L."/>
            <person name="Shi B."/>
            <person name="Wen H."/>
            <person name="Lin R."/>
            <person name="Jones M.K."/>
            <person name="Brejova B."/>
            <person name="Vinar T."/>
            <person name="Zhao G."/>
            <person name="McManus D.P."/>
            <person name="Chen Z."/>
            <person name="Zhou Y."/>
            <person name="Wang S."/>
        </authorList>
    </citation>
    <scope>NUCLEOTIDE SEQUENCE [LARGE SCALE GENOMIC DNA]</scope>
</reference>
<dbReference type="AlphaFoldDB" id="W6VA63"/>
<organism evidence="2 3">
    <name type="scientific">Echinococcus granulosus</name>
    <name type="common">Hydatid tapeworm</name>
    <dbReference type="NCBI Taxonomy" id="6210"/>
    <lineage>
        <taxon>Eukaryota</taxon>
        <taxon>Metazoa</taxon>
        <taxon>Spiralia</taxon>
        <taxon>Lophotrochozoa</taxon>
        <taxon>Platyhelminthes</taxon>
        <taxon>Cestoda</taxon>
        <taxon>Eucestoda</taxon>
        <taxon>Cyclophyllidea</taxon>
        <taxon>Taeniidae</taxon>
        <taxon>Echinococcus</taxon>
        <taxon>Echinococcus granulosus group</taxon>
    </lineage>
</organism>
<dbReference type="OMA" id="MQPRHIS"/>
<evidence type="ECO:0000313" key="2">
    <source>
        <dbReference type="EMBL" id="EUB63649.1"/>
    </source>
</evidence>
<dbReference type="RefSeq" id="XP_024354845.1">
    <property type="nucleotide sequence ID" value="XM_024490521.1"/>
</dbReference>
<dbReference type="KEGG" id="egl:EGR_01272"/>
<evidence type="ECO:0000256" key="1">
    <source>
        <dbReference type="SAM" id="MobiDB-lite"/>
    </source>
</evidence>
<evidence type="ECO:0000313" key="3">
    <source>
        <dbReference type="Proteomes" id="UP000019149"/>
    </source>
</evidence>
<accession>W6VA63</accession>
<dbReference type="Proteomes" id="UP000019149">
    <property type="component" value="Unassembled WGS sequence"/>
</dbReference>
<feature type="region of interest" description="Disordered" evidence="1">
    <location>
        <begin position="33"/>
        <end position="56"/>
    </location>
</feature>
<sequence length="101" mass="11438">MTRKTKTCGVYNDTLEEVSKWINEMRSPGQLTPMLLSGLPGKMQRGNSNVGSEKMQPRHISYYMPSKSKHNNFTRRGTVVRMNLSFAHDLASFVSMVDGKI</sequence>
<dbReference type="CTD" id="36336987"/>
<name>W6VA63_ECHGR</name>
<dbReference type="OrthoDB" id="10294790at2759"/>
<dbReference type="GeneID" id="36336987"/>
<keyword evidence="3" id="KW-1185">Reference proteome</keyword>